<dbReference type="InterPro" id="IPR025288">
    <property type="entry name" value="DUF4080"/>
</dbReference>
<evidence type="ECO:0000313" key="8">
    <source>
        <dbReference type="Proteomes" id="UP000184603"/>
    </source>
</evidence>
<dbReference type="OrthoDB" id="9804952at2"/>
<evidence type="ECO:0000259" key="6">
    <source>
        <dbReference type="SMART" id="SM00729"/>
    </source>
</evidence>
<evidence type="ECO:0000256" key="2">
    <source>
        <dbReference type="ARBA" id="ARBA00022691"/>
    </source>
</evidence>
<keyword evidence="2" id="KW-0949">S-adenosyl-L-methionine</keyword>
<keyword evidence="4" id="KW-0408">Iron</keyword>
<comment type="cofactor">
    <cofactor evidence="1">
        <name>[4Fe-4S] cluster</name>
        <dbReference type="ChEBI" id="CHEBI:49883"/>
    </cofactor>
</comment>
<protein>
    <submittedName>
        <fullName evidence="7">Radical SAM superfamily enzyme YgiQ, UPF0313 family</fullName>
    </submittedName>
</protein>
<name>A0A1M7Y886_9BACT</name>
<dbReference type="GO" id="GO:0003824">
    <property type="term" value="F:catalytic activity"/>
    <property type="evidence" value="ECO:0007669"/>
    <property type="project" value="InterPro"/>
</dbReference>
<dbReference type="AlphaFoldDB" id="A0A1M7Y886"/>
<dbReference type="InterPro" id="IPR051198">
    <property type="entry name" value="BchE-like"/>
</dbReference>
<dbReference type="SFLD" id="SFLDG01082">
    <property type="entry name" value="B12-binding_domain_containing"/>
    <property type="match status" value="1"/>
</dbReference>
<dbReference type="EMBL" id="FRFE01000011">
    <property type="protein sequence ID" value="SHO48830.1"/>
    <property type="molecule type" value="Genomic_DNA"/>
</dbReference>
<sequence>MTETSSRQEKTPATISRPRIKLVALNARYTHSCLALFYIRNELAVHLPEMEVEILQLTINDNSYESLLRITADEPFGVFFSAAIWNSNKIAELAADVRACLPDCRIVVGGPEAGVLRDKLPLKCCSMVIGDIEAVDSQFYRDLISGQLQDTYQGRFLKLQDKVLGYPFRDEDFAGPLKNRHIYYESSRGCPYSCTYCLSATERGLYHKDIEQVQAELEHILSYNPRVVRFVDRTFNDLPERALAIWKFLLSCDCDTLFHFEIAPDRFTQEMFEFLETVGPNRFQFEIGIQSTNPGTLEAINRRMDIGRVGPIIEKIESLETIHLHVDLILGLPYETRESFADSFRAVFAMGAHYIQMGLLKILPDTPICHGANEYGYVHSVHPPYPVFANNWLNCSQMSVLYWFCECVEKFHNNRYFVSLWRYLRHQGGDIFSFFQLLLQEGGKVGLLQRAATQELLCEILVKVASERSDCSRICELLRYDWLRCGFRKLPSCLEHVAGEESMEMSRDILYQSLPEELTDMYTTQSRNQFFKRSVFLKLSGEVTTFLGLPGSGNAAVRVAVVQEREKTIHAHNRVFVVGEVGNGQTD</sequence>
<dbReference type="Gene3D" id="3.80.30.20">
    <property type="entry name" value="tm_1862 like domain"/>
    <property type="match status" value="1"/>
</dbReference>
<dbReference type="GO" id="GO:0005829">
    <property type="term" value="C:cytosol"/>
    <property type="evidence" value="ECO:0007669"/>
    <property type="project" value="TreeGrafter"/>
</dbReference>
<gene>
    <name evidence="7" type="ORF">SAMN02745220_02489</name>
</gene>
<keyword evidence="5" id="KW-0411">Iron-sulfur</keyword>
<evidence type="ECO:0000256" key="1">
    <source>
        <dbReference type="ARBA" id="ARBA00001966"/>
    </source>
</evidence>
<dbReference type="Proteomes" id="UP000184603">
    <property type="component" value="Unassembled WGS sequence"/>
</dbReference>
<dbReference type="SMART" id="SM00729">
    <property type="entry name" value="Elp3"/>
    <property type="match status" value="1"/>
</dbReference>
<dbReference type="GO" id="GO:0046872">
    <property type="term" value="F:metal ion binding"/>
    <property type="evidence" value="ECO:0007669"/>
    <property type="project" value="UniProtKB-KW"/>
</dbReference>
<dbReference type="SUPFAM" id="SSF102114">
    <property type="entry name" value="Radical SAM enzymes"/>
    <property type="match status" value="1"/>
</dbReference>
<dbReference type="Pfam" id="PF04055">
    <property type="entry name" value="Radical_SAM"/>
    <property type="match status" value="1"/>
</dbReference>
<dbReference type="InterPro" id="IPR058240">
    <property type="entry name" value="rSAM_sf"/>
</dbReference>
<evidence type="ECO:0000313" key="7">
    <source>
        <dbReference type="EMBL" id="SHO48830.1"/>
    </source>
</evidence>
<dbReference type="Pfam" id="PF13311">
    <property type="entry name" value="DUF4080"/>
    <property type="match status" value="1"/>
</dbReference>
<accession>A0A1M7Y886</accession>
<dbReference type="InterPro" id="IPR023404">
    <property type="entry name" value="rSAM_horseshoe"/>
</dbReference>
<dbReference type="GO" id="GO:0051536">
    <property type="term" value="F:iron-sulfur cluster binding"/>
    <property type="evidence" value="ECO:0007669"/>
    <property type="project" value="UniProtKB-KW"/>
</dbReference>
<dbReference type="RefSeq" id="WP_073613782.1">
    <property type="nucleotide sequence ID" value="NZ_FRFE01000011.1"/>
</dbReference>
<keyword evidence="8" id="KW-1185">Reference proteome</keyword>
<proteinExistence type="predicted"/>
<evidence type="ECO:0000256" key="5">
    <source>
        <dbReference type="ARBA" id="ARBA00023014"/>
    </source>
</evidence>
<dbReference type="InterPro" id="IPR006638">
    <property type="entry name" value="Elp3/MiaA/NifB-like_rSAM"/>
</dbReference>
<feature type="domain" description="Elp3/MiaA/NifB-like radical SAM core" evidence="6">
    <location>
        <begin position="180"/>
        <end position="377"/>
    </location>
</feature>
<dbReference type="SFLD" id="SFLDS00029">
    <property type="entry name" value="Radical_SAM"/>
    <property type="match status" value="1"/>
</dbReference>
<dbReference type="InterPro" id="IPR007197">
    <property type="entry name" value="rSAM"/>
</dbReference>
<dbReference type="STRING" id="1121416.SAMN02745220_02489"/>
<organism evidence="7 8">
    <name type="scientific">Desulfopila aestuarii DSM 18488</name>
    <dbReference type="NCBI Taxonomy" id="1121416"/>
    <lineage>
        <taxon>Bacteria</taxon>
        <taxon>Pseudomonadati</taxon>
        <taxon>Thermodesulfobacteriota</taxon>
        <taxon>Desulfobulbia</taxon>
        <taxon>Desulfobulbales</taxon>
        <taxon>Desulfocapsaceae</taxon>
        <taxon>Desulfopila</taxon>
    </lineage>
</organism>
<dbReference type="PANTHER" id="PTHR43409">
    <property type="entry name" value="ANAEROBIC MAGNESIUM-PROTOPORPHYRIN IX MONOMETHYL ESTER CYCLASE-RELATED"/>
    <property type="match status" value="1"/>
</dbReference>
<evidence type="ECO:0000256" key="3">
    <source>
        <dbReference type="ARBA" id="ARBA00022723"/>
    </source>
</evidence>
<dbReference type="PANTHER" id="PTHR43409:SF16">
    <property type="entry name" value="SLR0320 PROTEIN"/>
    <property type="match status" value="1"/>
</dbReference>
<reference evidence="7 8" key="1">
    <citation type="submission" date="2016-12" db="EMBL/GenBank/DDBJ databases">
        <authorList>
            <person name="Song W.-J."/>
            <person name="Kurnit D.M."/>
        </authorList>
    </citation>
    <scope>NUCLEOTIDE SEQUENCE [LARGE SCALE GENOMIC DNA]</scope>
    <source>
        <strain evidence="7 8">DSM 18488</strain>
    </source>
</reference>
<evidence type="ECO:0000256" key="4">
    <source>
        <dbReference type="ARBA" id="ARBA00023004"/>
    </source>
</evidence>
<keyword evidence="3" id="KW-0479">Metal-binding</keyword>